<name>A0A109V012_9SACH</name>
<comment type="function">
    <text evidence="2">Responsible for synthesis of pseudouridine from uracil.</text>
</comment>
<dbReference type="OrthoDB" id="424794at2759"/>
<evidence type="ECO:0000313" key="4">
    <source>
        <dbReference type="EMBL" id="AMD22168.1"/>
    </source>
</evidence>
<dbReference type="CDD" id="cd02557">
    <property type="entry name" value="PseudoU_synth_ScRIB2"/>
    <property type="match status" value="1"/>
</dbReference>
<sequence length="393" mass="45570">MSSRLKLTVKHIAYNMKLNCSVDYYVQNGLRKIKPYWNTRSSYVKGRWLNKTIAQVLKDEFHLTELEIQTRIKNGHCQILRDNVAVDCNVDLIQNKDVYVSKQHNHEPPVLQWNEEASSSQLTNTAGIPVIYEDSKILVTNKPPGIPVHPTAYYYQNTLTEVLKNSLGYRVFPCHRLDKITSGILIFAKDQETAGKFQAEIRDKTMQKFYLARVDGEFPSTPRTSTSPLFTFEPKKSLKGAFSSVKEAETVFERIGYDRTSNQSLVLCKPLTGRTHQIRIHLARLGHPIVNDPFYNIKNTSYPKRTQFMIDYEDWNSIPAEKLEYLFNEFIDEIEMVWRGLNNNCDVCGECGEELPVDPSIKQLILYLHAWKYESDDKHFQTEYPIWAQGFLP</sequence>
<reference evidence="4 5" key="1">
    <citation type="submission" date="2016-01" db="EMBL/GenBank/DDBJ databases">
        <title>Genome sequence of the yeast Holleya sinecauda.</title>
        <authorList>
            <person name="Dietrich F.S."/>
        </authorList>
    </citation>
    <scope>NUCLEOTIDE SEQUENCE [LARGE SCALE GENOMIC DNA]</scope>
    <source>
        <strain evidence="4 5">ATCC 58844</strain>
    </source>
</reference>
<dbReference type="PANTHER" id="PTHR21600:SF42">
    <property type="entry name" value="TRNA PSEUDOURIDINE(31) SYNTHASE"/>
    <property type="match status" value="1"/>
</dbReference>
<dbReference type="InterPro" id="IPR050188">
    <property type="entry name" value="RluA_PseudoU_synthase"/>
</dbReference>
<evidence type="ECO:0000256" key="1">
    <source>
        <dbReference type="PIRSR" id="PIRSR606225-1"/>
    </source>
</evidence>
<comment type="catalytic activity">
    <reaction evidence="2">
        <text>a uridine in RNA = a pseudouridine in RNA</text>
        <dbReference type="Rhea" id="RHEA:48348"/>
        <dbReference type="Rhea" id="RHEA-COMP:12068"/>
        <dbReference type="Rhea" id="RHEA-COMP:12069"/>
        <dbReference type="ChEBI" id="CHEBI:65314"/>
        <dbReference type="ChEBI" id="CHEBI:65315"/>
    </reaction>
</comment>
<keyword evidence="5" id="KW-1185">Reference proteome</keyword>
<dbReference type="GO" id="GO:0000455">
    <property type="term" value="P:enzyme-directed rRNA pseudouridine synthesis"/>
    <property type="evidence" value="ECO:0007669"/>
    <property type="project" value="TreeGrafter"/>
</dbReference>
<dbReference type="PANTHER" id="PTHR21600">
    <property type="entry name" value="MITOCHONDRIAL RNA PSEUDOURIDINE SYNTHASE"/>
    <property type="match status" value="1"/>
</dbReference>
<dbReference type="InterPro" id="IPR006145">
    <property type="entry name" value="PsdUridine_synth_RsuA/RluA"/>
</dbReference>
<dbReference type="GO" id="GO:0003723">
    <property type="term" value="F:RNA binding"/>
    <property type="evidence" value="ECO:0007669"/>
    <property type="project" value="InterPro"/>
</dbReference>
<dbReference type="RefSeq" id="XP_017989164.1">
    <property type="nucleotide sequence ID" value="XM_018133673.1"/>
</dbReference>
<dbReference type="GeneID" id="28725510"/>
<dbReference type="SUPFAM" id="SSF55120">
    <property type="entry name" value="Pseudouridine synthase"/>
    <property type="match status" value="1"/>
</dbReference>
<gene>
    <name evidence="4" type="ORF">AW171_hschr74191</name>
</gene>
<dbReference type="Gene3D" id="3.30.2350.10">
    <property type="entry name" value="Pseudouridine synthase"/>
    <property type="match status" value="1"/>
</dbReference>
<evidence type="ECO:0000313" key="5">
    <source>
        <dbReference type="Proteomes" id="UP000243052"/>
    </source>
</evidence>
<evidence type="ECO:0000259" key="3">
    <source>
        <dbReference type="Pfam" id="PF00849"/>
    </source>
</evidence>
<dbReference type="InterPro" id="IPR020103">
    <property type="entry name" value="PsdUridine_synth_cat_dom_sf"/>
</dbReference>
<dbReference type="EC" id="5.4.99.-" evidence="2"/>
<dbReference type="PROSITE" id="PS01129">
    <property type="entry name" value="PSI_RLU"/>
    <property type="match status" value="1"/>
</dbReference>
<evidence type="ECO:0000256" key="2">
    <source>
        <dbReference type="RuleBase" id="RU362028"/>
    </source>
</evidence>
<dbReference type="AlphaFoldDB" id="A0A109V012"/>
<protein>
    <recommendedName>
        <fullName evidence="2">Pseudouridine synthase</fullName>
        <ecNumber evidence="2">5.4.99.-</ecNumber>
    </recommendedName>
</protein>
<dbReference type="EMBL" id="CP014247">
    <property type="protein sequence ID" value="AMD22168.1"/>
    <property type="molecule type" value="Genomic_DNA"/>
</dbReference>
<dbReference type="NCBIfam" id="TIGR00005">
    <property type="entry name" value="rluA_subfam"/>
    <property type="match status" value="1"/>
</dbReference>
<comment type="similarity">
    <text evidence="2">Belongs to the pseudouridine synthase RluA family.</text>
</comment>
<proteinExistence type="inferred from homology"/>
<feature type="domain" description="Pseudouridine synthase RsuA/RluA-like" evidence="3">
    <location>
        <begin position="137"/>
        <end position="283"/>
    </location>
</feature>
<dbReference type="InterPro" id="IPR006225">
    <property type="entry name" value="PsdUridine_synth_RluC/D"/>
</dbReference>
<dbReference type="Pfam" id="PF00849">
    <property type="entry name" value="PseudoU_synth_2"/>
    <property type="match status" value="1"/>
</dbReference>
<organism evidence="4 5">
    <name type="scientific">Eremothecium sinecaudum</name>
    <dbReference type="NCBI Taxonomy" id="45286"/>
    <lineage>
        <taxon>Eukaryota</taxon>
        <taxon>Fungi</taxon>
        <taxon>Dikarya</taxon>
        <taxon>Ascomycota</taxon>
        <taxon>Saccharomycotina</taxon>
        <taxon>Saccharomycetes</taxon>
        <taxon>Saccharomycetales</taxon>
        <taxon>Saccharomycetaceae</taxon>
        <taxon>Eremothecium</taxon>
    </lineage>
</organism>
<dbReference type="InterPro" id="IPR006224">
    <property type="entry name" value="PsdUridine_synth_RluA-like_CS"/>
</dbReference>
<feature type="active site" evidence="1">
    <location>
        <position position="178"/>
    </location>
</feature>
<accession>A0A109V012</accession>
<dbReference type="Proteomes" id="UP000243052">
    <property type="component" value="Chromosome vii"/>
</dbReference>
<dbReference type="STRING" id="45286.A0A109V012"/>
<dbReference type="GO" id="GO:0009982">
    <property type="term" value="F:pseudouridine synthase activity"/>
    <property type="evidence" value="ECO:0007669"/>
    <property type="project" value="InterPro"/>
</dbReference>
<keyword evidence="2" id="KW-0413">Isomerase</keyword>